<dbReference type="NCBIfam" id="TIGR00347">
    <property type="entry name" value="bioD"/>
    <property type="match status" value="1"/>
</dbReference>
<dbReference type="InterPro" id="IPR027417">
    <property type="entry name" value="P-loop_NTPase"/>
</dbReference>
<keyword evidence="4 9" id="KW-0547">Nucleotide-binding</keyword>
<evidence type="ECO:0000256" key="2">
    <source>
        <dbReference type="ARBA" id="ARBA00022598"/>
    </source>
</evidence>
<evidence type="ECO:0000313" key="10">
    <source>
        <dbReference type="EMBL" id="NBI28527.1"/>
    </source>
</evidence>
<keyword evidence="5 9" id="KW-0093">Biotin biosynthesis</keyword>
<comment type="catalytic activity">
    <reaction evidence="8">
        <text>(7R,8S)-8-amino-7-(carboxyamino)nonanoate + ATP = (4R,5S)-dethiobiotin + ADP + phosphate + H(+)</text>
        <dbReference type="Rhea" id="RHEA:63684"/>
        <dbReference type="ChEBI" id="CHEBI:15378"/>
        <dbReference type="ChEBI" id="CHEBI:30616"/>
        <dbReference type="ChEBI" id="CHEBI:43474"/>
        <dbReference type="ChEBI" id="CHEBI:149470"/>
        <dbReference type="ChEBI" id="CHEBI:149473"/>
        <dbReference type="ChEBI" id="CHEBI:456216"/>
    </reaction>
</comment>
<dbReference type="EC" id="6.3.3.3" evidence="9"/>
<sequence length="240" mass="26739">MKSKGIFITATDTGVGKTEVAAALAAFIKNSRKFENVQLWKPVQSGVTMGDPEADSYRLLHGSGLDQKEEDIATYTFYQPLAPWIAAEREGKKIDYMKLVSEGHKRRMNSDFLIVEGAGGLIVPITQDKTIANLVTELSLPILIVGRAGLGTVNHTCLTISYARKLGLEVKGVVLNGYEDEADPSIEENITMIENFTDVPVIGKLPWLNVNNEEGINWELRRKKWIKTIHEHLDLKSIFE</sequence>
<feature type="binding site" evidence="9">
    <location>
        <position position="55"/>
    </location>
    <ligand>
        <name>Mg(2+)</name>
        <dbReference type="ChEBI" id="CHEBI:18420"/>
    </ligand>
</feature>
<feature type="binding site" evidence="9">
    <location>
        <position position="55"/>
    </location>
    <ligand>
        <name>ATP</name>
        <dbReference type="ChEBI" id="CHEBI:30616"/>
    </ligand>
</feature>
<keyword evidence="3 9" id="KW-0479">Metal-binding</keyword>
<organism evidence="10 11">
    <name type="scientific">Chengkuizengella marina</name>
    <dbReference type="NCBI Taxonomy" id="2507566"/>
    <lineage>
        <taxon>Bacteria</taxon>
        <taxon>Bacillati</taxon>
        <taxon>Bacillota</taxon>
        <taxon>Bacilli</taxon>
        <taxon>Bacillales</taxon>
        <taxon>Paenibacillaceae</taxon>
        <taxon>Chengkuizengella</taxon>
    </lineage>
</organism>
<comment type="function">
    <text evidence="9">Catalyzes a mechanistically unusual reaction, the ATP-dependent insertion of CO2 between the N7 and N8 nitrogen atoms of 7,8-diaminopelargonic acid (DAPA, also called 7,8-diammoniononanoate) to form a ureido ring.</text>
</comment>
<feature type="active site" evidence="9">
    <location>
        <position position="41"/>
    </location>
</feature>
<dbReference type="Gene3D" id="3.40.50.300">
    <property type="entry name" value="P-loop containing nucleotide triphosphate hydrolases"/>
    <property type="match status" value="1"/>
</dbReference>
<comment type="subcellular location">
    <subcellularLocation>
        <location evidence="9">Cytoplasm</location>
    </subcellularLocation>
</comment>
<feature type="binding site" evidence="9">
    <location>
        <position position="45"/>
    </location>
    <ligand>
        <name>substrate</name>
    </ligand>
</feature>
<dbReference type="Pfam" id="PF13500">
    <property type="entry name" value="AAA_26"/>
    <property type="match status" value="1"/>
</dbReference>
<accession>A0A6N9PZV8</accession>
<keyword evidence="2 9" id="KW-0436">Ligase</keyword>
<feature type="binding site" evidence="9">
    <location>
        <begin position="116"/>
        <end position="119"/>
    </location>
    <ligand>
        <name>ATP</name>
        <dbReference type="ChEBI" id="CHEBI:30616"/>
    </ligand>
</feature>
<dbReference type="SUPFAM" id="SSF52540">
    <property type="entry name" value="P-loop containing nucleoside triphosphate hydrolases"/>
    <property type="match status" value="1"/>
</dbReference>
<dbReference type="GO" id="GO:0005829">
    <property type="term" value="C:cytosol"/>
    <property type="evidence" value="ECO:0007669"/>
    <property type="project" value="TreeGrafter"/>
</dbReference>
<dbReference type="GO" id="GO:0000287">
    <property type="term" value="F:magnesium ion binding"/>
    <property type="evidence" value="ECO:0007669"/>
    <property type="project" value="UniProtKB-UniRule"/>
</dbReference>
<reference evidence="10 11" key="1">
    <citation type="submission" date="2019-01" db="EMBL/GenBank/DDBJ databases">
        <title>Chengkuizengella sp. nov., isolated from deep-sea sediment of East Pacific Ocean.</title>
        <authorList>
            <person name="Yang J."/>
            <person name="Lai Q."/>
            <person name="Shao Z."/>
        </authorList>
    </citation>
    <scope>NUCLEOTIDE SEQUENCE [LARGE SCALE GENOMIC DNA]</scope>
    <source>
        <strain evidence="10 11">YPA3-1-1</strain>
    </source>
</reference>
<dbReference type="GO" id="GO:0005524">
    <property type="term" value="F:ATP binding"/>
    <property type="evidence" value="ECO:0007669"/>
    <property type="project" value="UniProtKB-UniRule"/>
</dbReference>
<dbReference type="AlphaFoldDB" id="A0A6N9PZV8"/>
<evidence type="ECO:0000256" key="1">
    <source>
        <dbReference type="ARBA" id="ARBA00022490"/>
    </source>
</evidence>
<dbReference type="Proteomes" id="UP000448943">
    <property type="component" value="Unassembled WGS sequence"/>
</dbReference>
<comment type="subunit">
    <text evidence="9">Homodimer.</text>
</comment>
<comment type="pathway">
    <text evidence="9">Cofactor biosynthesis; biotin biosynthesis; biotin from 7,8-diaminononanoate: step 1/2.</text>
</comment>
<evidence type="ECO:0000256" key="6">
    <source>
        <dbReference type="ARBA" id="ARBA00022840"/>
    </source>
</evidence>
<comment type="cofactor">
    <cofactor evidence="9">
        <name>Mg(2+)</name>
        <dbReference type="ChEBI" id="CHEBI:18420"/>
    </cofactor>
</comment>
<dbReference type="CDD" id="cd03109">
    <property type="entry name" value="DTBS"/>
    <property type="match status" value="1"/>
</dbReference>
<gene>
    <name evidence="9 10" type="primary">bioD</name>
    <name evidence="10" type="ORF">ERL59_06125</name>
</gene>
<evidence type="ECO:0000256" key="4">
    <source>
        <dbReference type="ARBA" id="ARBA00022741"/>
    </source>
</evidence>
<dbReference type="UniPathway" id="UPA00078">
    <property type="reaction ID" value="UER00161"/>
</dbReference>
<keyword evidence="6 9" id="KW-0067">ATP-binding</keyword>
<proteinExistence type="inferred from homology"/>
<dbReference type="InterPro" id="IPR004472">
    <property type="entry name" value="DTB_synth_BioD"/>
</dbReference>
<evidence type="ECO:0000256" key="5">
    <source>
        <dbReference type="ARBA" id="ARBA00022756"/>
    </source>
</evidence>
<comment type="similarity">
    <text evidence="9">Belongs to the dethiobiotin synthetase family.</text>
</comment>
<keyword evidence="11" id="KW-1185">Reference proteome</keyword>
<dbReference type="OrthoDB" id="9802097at2"/>
<keyword evidence="7 9" id="KW-0460">Magnesium</keyword>
<evidence type="ECO:0000256" key="3">
    <source>
        <dbReference type="ARBA" id="ARBA00022723"/>
    </source>
</evidence>
<evidence type="ECO:0000256" key="8">
    <source>
        <dbReference type="ARBA" id="ARBA00047386"/>
    </source>
</evidence>
<evidence type="ECO:0000256" key="9">
    <source>
        <dbReference type="HAMAP-Rule" id="MF_00336"/>
    </source>
</evidence>
<dbReference type="GO" id="GO:0009102">
    <property type="term" value="P:biotin biosynthetic process"/>
    <property type="evidence" value="ECO:0007669"/>
    <property type="project" value="UniProtKB-UniRule"/>
</dbReference>
<feature type="binding site" evidence="9">
    <location>
        <position position="116"/>
    </location>
    <ligand>
        <name>Mg(2+)</name>
        <dbReference type="ChEBI" id="CHEBI:18420"/>
    </ligand>
</feature>
<comment type="caution">
    <text evidence="9">Lacks conserved residue(s) required for the propagation of feature annotation.</text>
</comment>
<dbReference type="PANTHER" id="PTHR43210:SF2">
    <property type="entry name" value="ATP-DEPENDENT DETHIOBIOTIN SYNTHETASE BIOD 2"/>
    <property type="match status" value="1"/>
</dbReference>
<protein>
    <recommendedName>
        <fullName evidence="9">ATP-dependent dethiobiotin synthetase BioD</fullName>
        <ecNumber evidence="9">6.3.3.3</ecNumber>
    </recommendedName>
    <alternativeName>
        <fullName evidence="9">DTB synthetase</fullName>
        <shortName evidence="9">DTBS</shortName>
    </alternativeName>
    <alternativeName>
        <fullName evidence="9">Dethiobiotin synthase</fullName>
    </alternativeName>
</protein>
<name>A0A6N9PZV8_9BACL</name>
<dbReference type="PANTHER" id="PTHR43210">
    <property type="entry name" value="DETHIOBIOTIN SYNTHETASE"/>
    <property type="match status" value="1"/>
</dbReference>
<comment type="catalytic activity">
    <reaction evidence="9">
        <text>(7R,8S)-7,8-diammoniononanoate + CO2 + ATP = (4R,5S)-dethiobiotin + ADP + phosphate + 3 H(+)</text>
        <dbReference type="Rhea" id="RHEA:15805"/>
        <dbReference type="ChEBI" id="CHEBI:15378"/>
        <dbReference type="ChEBI" id="CHEBI:16526"/>
        <dbReference type="ChEBI" id="CHEBI:30616"/>
        <dbReference type="ChEBI" id="CHEBI:43474"/>
        <dbReference type="ChEBI" id="CHEBI:149469"/>
        <dbReference type="ChEBI" id="CHEBI:149473"/>
        <dbReference type="ChEBI" id="CHEBI:456216"/>
        <dbReference type="EC" id="6.3.3.3"/>
    </reaction>
</comment>
<dbReference type="GO" id="GO:0004141">
    <property type="term" value="F:dethiobiotin synthase activity"/>
    <property type="evidence" value="ECO:0007669"/>
    <property type="project" value="UniProtKB-UniRule"/>
</dbReference>
<comment type="caution">
    <text evidence="10">The sequence shown here is derived from an EMBL/GenBank/DDBJ whole genome shotgun (WGS) entry which is preliminary data.</text>
</comment>
<evidence type="ECO:0000313" key="11">
    <source>
        <dbReference type="Proteomes" id="UP000448943"/>
    </source>
</evidence>
<dbReference type="RefSeq" id="WP_160645315.1">
    <property type="nucleotide sequence ID" value="NZ_SIJB01000015.1"/>
</dbReference>
<evidence type="ECO:0000256" key="7">
    <source>
        <dbReference type="ARBA" id="ARBA00022842"/>
    </source>
</evidence>
<feature type="binding site" evidence="9">
    <location>
        <begin position="206"/>
        <end position="208"/>
    </location>
    <ligand>
        <name>ATP</name>
        <dbReference type="ChEBI" id="CHEBI:30616"/>
    </ligand>
</feature>
<dbReference type="PIRSF" id="PIRSF006755">
    <property type="entry name" value="DTB_synth"/>
    <property type="match status" value="1"/>
</dbReference>
<feature type="binding site" evidence="9">
    <location>
        <position position="18"/>
    </location>
    <ligand>
        <name>Mg(2+)</name>
        <dbReference type="ChEBI" id="CHEBI:18420"/>
    </ligand>
</feature>
<dbReference type="EMBL" id="SIJB01000015">
    <property type="protein sequence ID" value="NBI28527.1"/>
    <property type="molecule type" value="Genomic_DNA"/>
</dbReference>
<dbReference type="HAMAP" id="MF_00336">
    <property type="entry name" value="BioD"/>
    <property type="match status" value="1"/>
</dbReference>
<keyword evidence="1 9" id="KW-0963">Cytoplasm</keyword>